<dbReference type="SUPFAM" id="SSF53448">
    <property type="entry name" value="Nucleotide-diphospho-sugar transferases"/>
    <property type="match status" value="1"/>
</dbReference>
<keyword evidence="2" id="KW-0472">Membrane</keyword>
<dbReference type="EMBL" id="JAULUE010002049">
    <property type="protein sequence ID" value="KAK5907170.1"/>
    <property type="molecule type" value="Genomic_DNA"/>
</dbReference>
<dbReference type="InterPro" id="IPR002495">
    <property type="entry name" value="Glyco_trans_8"/>
</dbReference>
<keyword evidence="2" id="KW-0812">Transmembrane</keyword>
<keyword evidence="4" id="KW-1185">Reference proteome</keyword>
<dbReference type="InterPro" id="IPR042465">
    <property type="entry name" value="XXLT1"/>
</dbReference>
<evidence type="ECO:0000256" key="1">
    <source>
        <dbReference type="SAM" id="MobiDB-lite"/>
    </source>
</evidence>
<dbReference type="InterPro" id="IPR029044">
    <property type="entry name" value="Nucleotide-diphossugar_trans"/>
</dbReference>
<feature type="region of interest" description="Disordered" evidence="1">
    <location>
        <begin position="48"/>
        <end position="106"/>
    </location>
</feature>
<evidence type="ECO:0000256" key="2">
    <source>
        <dbReference type="SAM" id="Phobius"/>
    </source>
</evidence>
<evidence type="ECO:0000313" key="4">
    <source>
        <dbReference type="Proteomes" id="UP001335648"/>
    </source>
</evidence>
<dbReference type="Gene3D" id="3.90.550.10">
    <property type="entry name" value="Spore Coat Polysaccharide Biosynthesis Protein SpsA, Chain A"/>
    <property type="match status" value="1"/>
</dbReference>
<dbReference type="PANTHER" id="PTHR46612:SF1">
    <property type="entry name" value="XYLOSIDE XYLOSYLTRANSFERASE 1"/>
    <property type="match status" value="1"/>
</dbReference>
<dbReference type="GO" id="GO:0005789">
    <property type="term" value="C:endoplasmic reticulum membrane"/>
    <property type="evidence" value="ECO:0007669"/>
    <property type="project" value="TreeGrafter"/>
</dbReference>
<keyword evidence="2" id="KW-1133">Transmembrane helix</keyword>
<accession>A0AAN8CRA8</accession>
<proteinExistence type="predicted"/>
<comment type="caution">
    <text evidence="3">The sequence shown here is derived from an EMBL/GenBank/DDBJ whole genome shotgun (WGS) entry which is preliminary data.</text>
</comment>
<gene>
    <name evidence="3" type="ORF">CesoFtcFv8_005049</name>
</gene>
<sequence>MGFLRLVVRIMGRISTFRSYQFVLLLAAALAVAAFYYFGSERQNFSSTTKRIKQTQSTHNTNRNDADLTVDTRLSPKDVSEEQGEEQQDVGGVSEEFRPGKGEIGGSGDQHYHTLMMFTKVDKSRSLQDKFRVAMLSMVKHGDFMEGEVLVLHFVSDPASKELGEKMLQEFLLDATFKYEVLFHDVVDLTHKLFPIVEAMQKYFSAGSGAYYSDAIFFLSVAMHQIMPESLTRIVQLDLDLKYRTNIRDLFKEFDRFPPGAVIGITREMQPVYRHTFWQYRKENPRTRVGDPHPEGLPGFNSGVMLLDLGAMRESALYNQLLKPSNVAKLADQYRFRGHLGDQDFFTMIGMEHPELFYPLACGWNRQLCTWWRDHGYGDVFQMYYRCEGLVYIYHGNCNSPIPDY</sequence>
<dbReference type="PANTHER" id="PTHR46612">
    <property type="entry name" value="XYLOSIDE XYLOSYLTRANSFERASE 1"/>
    <property type="match status" value="1"/>
</dbReference>
<dbReference type="Proteomes" id="UP001335648">
    <property type="component" value="Unassembled WGS sequence"/>
</dbReference>
<organism evidence="3 4">
    <name type="scientific">Champsocephalus esox</name>
    <name type="common">pike icefish</name>
    <dbReference type="NCBI Taxonomy" id="159716"/>
    <lineage>
        <taxon>Eukaryota</taxon>
        <taxon>Metazoa</taxon>
        <taxon>Chordata</taxon>
        <taxon>Craniata</taxon>
        <taxon>Vertebrata</taxon>
        <taxon>Euteleostomi</taxon>
        <taxon>Actinopterygii</taxon>
        <taxon>Neopterygii</taxon>
        <taxon>Teleostei</taxon>
        <taxon>Neoteleostei</taxon>
        <taxon>Acanthomorphata</taxon>
        <taxon>Eupercaria</taxon>
        <taxon>Perciformes</taxon>
        <taxon>Notothenioidei</taxon>
        <taxon>Channichthyidae</taxon>
        <taxon>Champsocephalus</taxon>
    </lineage>
</organism>
<dbReference type="GO" id="GO:0016266">
    <property type="term" value="P:protein O-linked glycosylation via N-acetyl-galactosamine"/>
    <property type="evidence" value="ECO:0007669"/>
    <property type="project" value="TreeGrafter"/>
</dbReference>
<evidence type="ECO:0008006" key="5">
    <source>
        <dbReference type="Google" id="ProtNLM"/>
    </source>
</evidence>
<dbReference type="Pfam" id="PF01501">
    <property type="entry name" value="Glyco_transf_8"/>
    <property type="match status" value="1"/>
</dbReference>
<dbReference type="AlphaFoldDB" id="A0AAN8CRA8"/>
<feature type="transmembrane region" description="Helical" evidence="2">
    <location>
        <begin position="20"/>
        <end position="39"/>
    </location>
</feature>
<protein>
    <recommendedName>
        <fullName evidence="5">Xyloside xylosyltransferase 1</fullName>
    </recommendedName>
</protein>
<name>A0AAN8CRA8_9TELE</name>
<dbReference type="GO" id="GO:0140560">
    <property type="term" value="F:xylosyl alpha-1,3-xylosyltransferase activity"/>
    <property type="evidence" value="ECO:0007669"/>
    <property type="project" value="TreeGrafter"/>
</dbReference>
<feature type="compositionally biased region" description="Polar residues" evidence="1">
    <location>
        <begin position="48"/>
        <end position="63"/>
    </location>
</feature>
<evidence type="ECO:0000313" key="3">
    <source>
        <dbReference type="EMBL" id="KAK5907170.1"/>
    </source>
</evidence>
<reference evidence="3 4" key="1">
    <citation type="journal article" date="2023" name="Mol. Biol. Evol.">
        <title>Genomics of Secondarily Temperate Adaptation in the Only Non-Antarctic Icefish.</title>
        <authorList>
            <person name="Rivera-Colon A.G."/>
            <person name="Rayamajhi N."/>
            <person name="Minhas B.F."/>
            <person name="Madrigal G."/>
            <person name="Bilyk K.T."/>
            <person name="Yoon V."/>
            <person name="Hune M."/>
            <person name="Gregory S."/>
            <person name="Cheng C.H.C."/>
            <person name="Catchen J.M."/>
        </authorList>
    </citation>
    <scope>NUCLEOTIDE SEQUENCE [LARGE SCALE GENOMIC DNA]</scope>
    <source>
        <strain evidence="3">JC2023a</strain>
    </source>
</reference>